<evidence type="ECO:0000313" key="1">
    <source>
        <dbReference type="EMBL" id="ABG92116.1"/>
    </source>
</evidence>
<dbReference type="AlphaFoldDB" id="Q0SK20"/>
<name>Q0SK20_RHOJR</name>
<evidence type="ECO:0000313" key="2">
    <source>
        <dbReference type="Proteomes" id="UP000008710"/>
    </source>
</evidence>
<protein>
    <submittedName>
        <fullName evidence="1">Uncharacterized protein</fullName>
    </submittedName>
</protein>
<dbReference type="Proteomes" id="UP000008710">
    <property type="component" value="Chromosome"/>
</dbReference>
<gene>
    <name evidence="1" type="ordered locus">RHA1_ro00280</name>
</gene>
<dbReference type="KEGG" id="rha:RHA1_ro00280"/>
<proteinExistence type="predicted"/>
<reference evidence="2" key="1">
    <citation type="journal article" date="2006" name="Proc. Natl. Acad. Sci. U.S.A.">
        <title>The complete genome of Rhodococcus sp. RHA1 provides insights into a catabolic powerhouse.</title>
        <authorList>
            <person name="McLeod M.P."/>
            <person name="Warren R.L."/>
            <person name="Hsiao W.W.L."/>
            <person name="Araki N."/>
            <person name="Myhre M."/>
            <person name="Fernandes C."/>
            <person name="Miyazawa D."/>
            <person name="Wong W."/>
            <person name="Lillquist A.L."/>
            <person name="Wang D."/>
            <person name="Dosanjh M."/>
            <person name="Hara H."/>
            <person name="Petrescu A."/>
            <person name="Morin R.D."/>
            <person name="Yang G."/>
            <person name="Stott J.M."/>
            <person name="Schein J.E."/>
            <person name="Shin H."/>
            <person name="Smailus D."/>
            <person name="Siddiqui A.S."/>
            <person name="Marra M.A."/>
            <person name="Jones S.J.M."/>
            <person name="Holt R."/>
            <person name="Brinkman F.S.L."/>
            <person name="Miyauchi K."/>
            <person name="Fukuda M."/>
            <person name="Davies J.E."/>
            <person name="Mohn W.W."/>
            <person name="Eltis L.D."/>
        </authorList>
    </citation>
    <scope>NUCLEOTIDE SEQUENCE [LARGE SCALE GENOMIC DNA]</scope>
    <source>
        <strain evidence="2">RHA1</strain>
    </source>
</reference>
<accession>Q0SK20</accession>
<dbReference type="HOGENOM" id="CLU_2466945_0_0_11"/>
<organism evidence="1 2">
    <name type="scientific">Rhodococcus jostii (strain RHA1)</name>
    <dbReference type="NCBI Taxonomy" id="101510"/>
    <lineage>
        <taxon>Bacteria</taxon>
        <taxon>Bacillati</taxon>
        <taxon>Actinomycetota</taxon>
        <taxon>Actinomycetes</taxon>
        <taxon>Mycobacteriales</taxon>
        <taxon>Nocardiaceae</taxon>
        <taxon>Rhodococcus</taxon>
    </lineage>
</organism>
<dbReference type="EMBL" id="CP000431">
    <property type="protein sequence ID" value="ABG92116.1"/>
    <property type="molecule type" value="Genomic_DNA"/>
</dbReference>
<sequence length="88" mass="9323">MLDPPDHVVQIPRCDVVGIPRLTDVCGPFGNPPTTDPVIEHGIEGIAECSTHQVSPESGRSRTGTSLGAFCAYEHTTGLQREPMAPTA</sequence>